<comment type="caution">
    <text evidence="2">The sequence shown here is derived from an EMBL/GenBank/DDBJ whole genome shotgun (WGS) entry which is preliminary data.</text>
</comment>
<evidence type="ECO:0000313" key="3">
    <source>
        <dbReference type="Proteomes" id="UP000324800"/>
    </source>
</evidence>
<accession>A0A5J4T8N4</accession>
<reference evidence="2 3" key="1">
    <citation type="submission" date="2019-03" db="EMBL/GenBank/DDBJ databases">
        <title>Single cell metagenomics reveals metabolic interactions within the superorganism composed of flagellate Streblomastix strix and complex community of Bacteroidetes bacteria on its surface.</title>
        <authorList>
            <person name="Treitli S.C."/>
            <person name="Kolisko M."/>
            <person name="Husnik F."/>
            <person name="Keeling P."/>
            <person name="Hampl V."/>
        </authorList>
    </citation>
    <scope>NUCLEOTIDE SEQUENCE [LARGE SCALE GENOMIC DNA]</scope>
    <source>
        <strain evidence="2">ST1C</strain>
    </source>
</reference>
<organism evidence="2 3">
    <name type="scientific">Streblomastix strix</name>
    <dbReference type="NCBI Taxonomy" id="222440"/>
    <lineage>
        <taxon>Eukaryota</taxon>
        <taxon>Metamonada</taxon>
        <taxon>Preaxostyla</taxon>
        <taxon>Oxymonadida</taxon>
        <taxon>Streblomastigidae</taxon>
        <taxon>Streblomastix</taxon>
    </lineage>
</organism>
<name>A0A5J4T8N4_9EUKA</name>
<feature type="region of interest" description="Disordered" evidence="1">
    <location>
        <begin position="83"/>
        <end position="131"/>
    </location>
</feature>
<evidence type="ECO:0000313" key="2">
    <source>
        <dbReference type="EMBL" id="KAA6354734.1"/>
    </source>
</evidence>
<sequence>MTREQVKLLFDAEIQVMLAESPFPTSTFTIHEEDYEAKMKYLCERILDNVMKAVRREDHEDLFVKKEKRSHETEDIMLLQSQKSARVENGEHAQKMVIDFEQEDGDEGQDEPFQGFPERLKEPRRLQGARS</sequence>
<feature type="compositionally biased region" description="Acidic residues" evidence="1">
    <location>
        <begin position="100"/>
        <end position="110"/>
    </location>
</feature>
<protein>
    <submittedName>
        <fullName evidence="2">Uncharacterized protein</fullName>
    </submittedName>
</protein>
<dbReference type="EMBL" id="SNRW01035789">
    <property type="protein sequence ID" value="KAA6354734.1"/>
    <property type="molecule type" value="Genomic_DNA"/>
</dbReference>
<dbReference type="Proteomes" id="UP000324800">
    <property type="component" value="Unassembled WGS sequence"/>
</dbReference>
<dbReference type="AlphaFoldDB" id="A0A5J4T8N4"/>
<evidence type="ECO:0000256" key="1">
    <source>
        <dbReference type="SAM" id="MobiDB-lite"/>
    </source>
</evidence>
<feature type="compositionally biased region" description="Basic and acidic residues" evidence="1">
    <location>
        <begin position="85"/>
        <end position="94"/>
    </location>
</feature>
<proteinExistence type="predicted"/>
<gene>
    <name evidence="2" type="ORF">EZS28_049740</name>
</gene>